<proteinExistence type="predicted"/>
<feature type="region of interest" description="Disordered" evidence="1">
    <location>
        <begin position="238"/>
        <end position="269"/>
    </location>
</feature>
<reference evidence="4" key="1">
    <citation type="journal article" date="2020" name="Stud. Mycol.">
        <title>101 Dothideomycetes genomes: a test case for predicting lifestyles and emergence of pathogens.</title>
        <authorList>
            <person name="Haridas S."/>
            <person name="Albert R."/>
            <person name="Binder M."/>
            <person name="Bloem J."/>
            <person name="Labutti K."/>
            <person name="Salamov A."/>
            <person name="Andreopoulos B."/>
            <person name="Baker S."/>
            <person name="Barry K."/>
            <person name="Bills G."/>
            <person name="Bluhm B."/>
            <person name="Cannon C."/>
            <person name="Castanera R."/>
            <person name="Culley D."/>
            <person name="Daum C."/>
            <person name="Ezra D."/>
            <person name="Gonzalez J."/>
            <person name="Henrissat B."/>
            <person name="Kuo A."/>
            <person name="Liang C."/>
            <person name="Lipzen A."/>
            <person name="Lutzoni F."/>
            <person name="Magnuson J."/>
            <person name="Mondo S."/>
            <person name="Nolan M."/>
            <person name="Ohm R."/>
            <person name="Pangilinan J."/>
            <person name="Park H.-J."/>
            <person name="Ramirez L."/>
            <person name="Alfaro M."/>
            <person name="Sun H."/>
            <person name="Tritt A."/>
            <person name="Yoshinaga Y."/>
            <person name="Zwiers L.-H."/>
            <person name="Turgeon B."/>
            <person name="Goodwin S."/>
            <person name="Spatafora J."/>
            <person name="Crous P."/>
            <person name="Grigoriev I."/>
        </authorList>
    </citation>
    <scope>NUCLEOTIDE SEQUENCE</scope>
    <source>
        <strain evidence="4">CBS 113818</strain>
    </source>
</reference>
<dbReference type="AlphaFoldDB" id="A0A6A7ADG0"/>
<accession>A0A6A7ADG0</accession>
<feature type="transmembrane region" description="Helical" evidence="2">
    <location>
        <begin position="209"/>
        <end position="231"/>
    </location>
</feature>
<evidence type="ECO:0008006" key="6">
    <source>
        <dbReference type="Google" id="ProtNLM"/>
    </source>
</evidence>
<evidence type="ECO:0000313" key="4">
    <source>
        <dbReference type="EMBL" id="KAF2830758.1"/>
    </source>
</evidence>
<feature type="compositionally biased region" description="Low complexity" evidence="1">
    <location>
        <begin position="176"/>
        <end position="188"/>
    </location>
</feature>
<keyword evidence="2" id="KW-0472">Membrane</keyword>
<keyword evidence="5" id="KW-1185">Reference proteome</keyword>
<feature type="region of interest" description="Disordered" evidence="1">
    <location>
        <begin position="176"/>
        <end position="199"/>
    </location>
</feature>
<organism evidence="4 5">
    <name type="scientific">Ophiobolus disseminans</name>
    <dbReference type="NCBI Taxonomy" id="1469910"/>
    <lineage>
        <taxon>Eukaryota</taxon>
        <taxon>Fungi</taxon>
        <taxon>Dikarya</taxon>
        <taxon>Ascomycota</taxon>
        <taxon>Pezizomycotina</taxon>
        <taxon>Dothideomycetes</taxon>
        <taxon>Pleosporomycetidae</taxon>
        <taxon>Pleosporales</taxon>
        <taxon>Pleosporineae</taxon>
        <taxon>Phaeosphaeriaceae</taxon>
        <taxon>Ophiobolus</taxon>
    </lineage>
</organism>
<gene>
    <name evidence="4" type="ORF">CC86DRAFT_463999</name>
</gene>
<keyword evidence="2" id="KW-1133">Transmembrane helix</keyword>
<evidence type="ECO:0000256" key="1">
    <source>
        <dbReference type="SAM" id="MobiDB-lite"/>
    </source>
</evidence>
<keyword evidence="3" id="KW-0732">Signal</keyword>
<dbReference type="EMBL" id="MU006219">
    <property type="protein sequence ID" value="KAF2830758.1"/>
    <property type="molecule type" value="Genomic_DNA"/>
</dbReference>
<name>A0A6A7ADG0_9PLEO</name>
<feature type="signal peptide" evidence="3">
    <location>
        <begin position="1"/>
        <end position="21"/>
    </location>
</feature>
<dbReference type="Proteomes" id="UP000799424">
    <property type="component" value="Unassembled WGS sequence"/>
</dbReference>
<feature type="chain" id="PRO_5025482780" description="Mid2 domain-containing protein" evidence="3">
    <location>
        <begin position="22"/>
        <end position="290"/>
    </location>
</feature>
<feature type="compositionally biased region" description="Polar residues" evidence="1">
    <location>
        <begin position="246"/>
        <end position="257"/>
    </location>
</feature>
<evidence type="ECO:0000256" key="2">
    <source>
        <dbReference type="SAM" id="Phobius"/>
    </source>
</evidence>
<evidence type="ECO:0000313" key="5">
    <source>
        <dbReference type="Proteomes" id="UP000799424"/>
    </source>
</evidence>
<protein>
    <recommendedName>
        <fullName evidence="6">Mid2 domain-containing protein</fullName>
    </recommendedName>
</protein>
<keyword evidence="2" id="KW-0812">Transmembrane</keyword>
<sequence length="290" mass="30970">MSKKFVATLTTILLFALSVWAQKFDPGTVYKTPGNSKDGSFLGLVTYPIAITEGSSFNVTWKTTLSRVDIYSYYQGNPGNTGISYKNLSTNTFGTYWGKPQPDPFVLRIVEAEGDPLGSSGFWSTSVYINKNGDVNELIRSLGLSTTSTSRSSVSSLRTFSATQALSTSVVSSTSAVSSTTPATSSPVNDASPASLGLPPTDRIRKKKLAIGLGVGFGALFIILVAVAIFARRRQRTVANGKDGSATASTGRTSETQKYAPVSGIPADQPELMNSAQAVQYQDEWVRDRT</sequence>
<evidence type="ECO:0000256" key="3">
    <source>
        <dbReference type="SAM" id="SignalP"/>
    </source>
</evidence>